<dbReference type="Pfam" id="PF23636">
    <property type="entry name" value="DUF7144"/>
    <property type="match status" value="1"/>
</dbReference>
<proteinExistence type="predicted"/>
<feature type="transmembrane region" description="Helical" evidence="2">
    <location>
        <begin position="107"/>
        <end position="126"/>
    </location>
</feature>
<dbReference type="EMBL" id="BMSA01000021">
    <property type="protein sequence ID" value="GGT75198.1"/>
    <property type="molecule type" value="Genomic_DNA"/>
</dbReference>
<feature type="compositionally biased region" description="Polar residues" evidence="1">
    <location>
        <begin position="1"/>
        <end position="10"/>
    </location>
</feature>
<dbReference type="AlphaFoldDB" id="A0A918HKS6"/>
<protein>
    <recommendedName>
        <fullName evidence="3">DUF7144 domain-containing protein</fullName>
    </recommendedName>
</protein>
<dbReference type="InterPro" id="IPR055568">
    <property type="entry name" value="DUF7144"/>
</dbReference>
<keyword evidence="5" id="KW-1185">Reference proteome</keyword>
<keyword evidence="2" id="KW-0812">Transmembrane</keyword>
<gene>
    <name evidence="4" type="ORF">GCM10010226_61700</name>
</gene>
<feature type="domain" description="DUF7144" evidence="3">
    <location>
        <begin position="40"/>
        <end position="152"/>
    </location>
</feature>
<evidence type="ECO:0000256" key="1">
    <source>
        <dbReference type="SAM" id="MobiDB-lite"/>
    </source>
</evidence>
<evidence type="ECO:0000256" key="2">
    <source>
        <dbReference type="SAM" id="Phobius"/>
    </source>
</evidence>
<name>A0A918HKS6_9ACTN</name>
<evidence type="ECO:0000259" key="3">
    <source>
        <dbReference type="Pfam" id="PF23636"/>
    </source>
</evidence>
<feature type="transmembrane region" description="Helical" evidence="2">
    <location>
        <begin position="35"/>
        <end position="62"/>
    </location>
</feature>
<accession>A0A918HKS6</accession>
<organism evidence="4 5">
    <name type="scientific">Streptomyces phaeofaciens</name>
    <dbReference type="NCBI Taxonomy" id="68254"/>
    <lineage>
        <taxon>Bacteria</taxon>
        <taxon>Bacillati</taxon>
        <taxon>Actinomycetota</taxon>
        <taxon>Actinomycetes</taxon>
        <taxon>Kitasatosporales</taxon>
        <taxon>Streptomycetaceae</taxon>
        <taxon>Streptomyces</taxon>
    </lineage>
</organism>
<dbReference type="RefSeq" id="WP_189715063.1">
    <property type="nucleotide sequence ID" value="NZ_BMSA01000021.1"/>
</dbReference>
<reference evidence="4" key="1">
    <citation type="journal article" date="2014" name="Int. J. Syst. Evol. Microbiol.">
        <title>Complete genome sequence of Corynebacterium casei LMG S-19264T (=DSM 44701T), isolated from a smear-ripened cheese.</title>
        <authorList>
            <consortium name="US DOE Joint Genome Institute (JGI-PGF)"/>
            <person name="Walter F."/>
            <person name="Albersmeier A."/>
            <person name="Kalinowski J."/>
            <person name="Ruckert C."/>
        </authorList>
    </citation>
    <scope>NUCLEOTIDE SEQUENCE</scope>
    <source>
        <strain evidence="4">JCM 4125</strain>
    </source>
</reference>
<dbReference type="Proteomes" id="UP000646776">
    <property type="component" value="Unassembled WGS sequence"/>
</dbReference>
<feature type="transmembrane region" description="Helical" evidence="2">
    <location>
        <begin position="132"/>
        <end position="151"/>
    </location>
</feature>
<keyword evidence="2" id="KW-0472">Membrane</keyword>
<sequence>MSGQSHSSQEPPIWDPSHQGTGSAPGGHPTGRGSLAAGGVTLAGVLMLVNGFMQVFQGISAIAHDDVYALVRGYVYEINLTAWGWILLGVGVAAAATGLGLLQGAYWARLSGVMLASLSAIVQFLFLPYSPVWSIILIAVDIFVIWALIAYRPDLP</sequence>
<feature type="transmembrane region" description="Helical" evidence="2">
    <location>
        <begin position="82"/>
        <end position="102"/>
    </location>
</feature>
<feature type="region of interest" description="Disordered" evidence="1">
    <location>
        <begin position="1"/>
        <end position="30"/>
    </location>
</feature>
<reference evidence="4" key="2">
    <citation type="submission" date="2020-09" db="EMBL/GenBank/DDBJ databases">
        <authorList>
            <person name="Sun Q."/>
            <person name="Ohkuma M."/>
        </authorList>
    </citation>
    <scope>NUCLEOTIDE SEQUENCE</scope>
    <source>
        <strain evidence="4">JCM 4125</strain>
    </source>
</reference>
<keyword evidence="2" id="KW-1133">Transmembrane helix</keyword>
<evidence type="ECO:0000313" key="5">
    <source>
        <dbReference type="Proteomes" id="UP000646776"/>
    </source>
</evidence>
<comment type="caution">
    <text evidence="4">The sequence shown here is derived from an EMBL/GenBank/DDBJ whole genome shotgun (WGS) entry which is preliminary data.</text>
</comment>
<evidence type="ECO:0000313" key="4">
    <source>
        <dbReference type="EMBL" id="GGT75198.1"/>
    </source>
</evidence>